<feature type="coiled-coil region" evidence="1">
    <location>
        <begin position="187"/>
        <end position="228"/>
    </location>
</feature>
<proteinExistence type="predicted"/>
<dbReference type="PANTHER" id="PTHR33055:SF3">
    <property type="entry name" value="PUTATIVE TRANSPOSASE FOR IS117-RELATED"/>
    <property type="match status" value="1"/>
</dbReference>
<sequence length="361" mass="41235">MLLRLLGLFQVPFFSSCIFSKDKIMEKMVIGIDVSKEKLDFCFQKTGEKILKECIVENTTCAIKSSLKNGLKEFSLTKPDVLLCAEYTGQYTYPLSCACEELGLDLWLENPAEIKQRSGVQRGKNDKLDARKIAAYALRFQDKARLFKLPGQNMASLKQLVSERDMYVSDKGKYQGQLTDQKRFMSKENYACKSRRLQRQIKDLELSISEIEQEIERLIQRDATLAHQHELLCSIDGVGKQVAVKMIVETNAFKDFKNARQFCCHAGVAPFRYDSGTSVRSKNKVSHRADKSIKALLHLAALSVATRKKDGELREYYTRKVAEGKNKMSVLNAVRAKLVLRMFAVIKLNKFYEKNYDFALA</sequence>
<evidence type="ECO:0000256" key="1">
    <source>
        <dbReference type="SAM" id="Coils"/>
    </source>
</evidence>
<feature type="domain" description="Transposase IS116/IS110/IS902 C-terminal" evidence="3">
    <location>
        <begin position="230"/>
        <end position="317"/>
    </location>
</feature>
<dbReference type="InterPro" id="IPR047650">
    <property type="entry name" value="Transpos_IS110"/>
</dbReference>
<dbReference type="PANTHER" id="PTHR33055">
    <property type="entry name" value="TRANSPOSASE FOR INSERTION SEQUENCE ELEMENT IS1111A"/>
    <property type="match status" value="1"/>
</dbReference>
<evidence type="ECO:0000259" key="3">
    <source>
        <dbReference type="Pfam" id="PF02371"/>
    </source>
</evidence>
<dbReference type="InterPro" id="IPR002525">
    <property type="entry name" value="Transp_IS110-like_N"/>
</dbReference>
<protein>
    <submittedName>
        <fullName evidence="4">Uncharacterized protein</fullName>
    </submittedName>
</protein>
<dbReference type="PROSITE" id="PS51257">
    <property type="entry name" value="PROKAR_LIPOPROTEIN"/>
    <property type="match status" value="1"/>
</dbReference>
<evidence type="ECO:0000313" key="4">
    <source>
        <dbReference type="EMBL" id="KAA6323239.1"/>
    </source>
</evidence>
<dbReference type="GO" id="GO:0003677">
    <property type="term" value="F:DNA binding"/>
    <property type="evidence" value="ECO:0007669"/>
    <property type="project" value="InterPro"/>
</dbReference>
<dbReference type="GO" id="GO:0006313">
    <property type="term" value="P:DNA transposition"/>
    <property type="evidence" value="ECO:0007669"/>
    <property type="project" value="InterPro"/>
</dbReference>
<gene>
    <name evidence="4" type="ORF">EZS27_027303</name>
</gene>
<dbReference type="NCBIfam" id="NF033542">
    <property type="entry name" value="transpos_IS110"/>
    <property type="match status" value="1"/>
</dbReference>
<dbReference type="Pfam" id="PF01548">
    <property type="entry name" value="DEDD_Tnp_IS110"/>
    <property type="match status" value="1"/>
</dbReference>
<keyword evidence="1" id="KW-0175">Coiled coil</keyword>
<organism evidence="4">
    <name type="scientific">termite gut metagenome</name>
    <dbReference type="NCBI Taxonomy" id="433724"/>
    <lineage>
        <taxon>unclassified sequences</taxon>
        <taxon>metagenomes</taxon>
        <taxon>organismal metagenomes</taxon>
    </lineage>
</organism>
<dbReference type="Pfam" id="PF02371">
    <property type="entry name" value="Transposase_20"/>
    <property type="match status" value="1"/>
</dbReference>
<reference evidence="4" key="1">
    <citation type="submission" date="2019-03" db="EMBL/GenBank/DDBJ databases">
        <title>Single cell metagenomics reveals metabolic interactions within the superorganism composed of flagellate Streblomastix strix and complex community of Bacteroidetes bacteria on its surface.</title>
        <authorList>
            <person name="Treitli S.C."/>
            <person name="Kolisko M."/>
            <person name="Husnik F."/>
            <person name="Keeling P."/>
            <person name="Hampl V."/>
        </authorList>
    </citation>
    <scope>NUCLEOTIDE SEQUENCE</scope>
    <source>
        <strain evidence="4">STM</strain>
    </source>
</reference>
<evidence type="ECO:0000259" key="2">
    <source>
        <dbReference type="Pfam" id="PF01548"/>
    </source>
</evidence>
<dbReference type="AlphaFoldDB" id="A0A5J4QQ44"/>
<dbReference type="InterPro" id="IPR003346">
    <property type="entry name" value="Transposase_20"/>
</dbReference>
<name>A0A5J4QQ44_9ZZZZ</name>
<feature type="domain" description="Transposase IS110-like N-terminal" evidence="2">
    <location>
        <begin position="30"/>
        <end position="178"/>
    </location>
</feature>
<comment type="caution">
    <text evidence="4">The sequence shown here is derived from an EMBL/GenBank/DDBJ whole genome shotgun (WGS) entry which is preliminary data.</text>
</comment>
<dbReference type="EMBL" id="SNRY01002851">
    <property type="protein sequence ID" value="KAA6323239.1"/>
    <property type="molecule type" value="Genomic_DNA"/>
</dbReference>
<accession>A0A5J4QQ44</accession>
<dbReference type="GO" id="GO:0004803">
    <property type="term" value="F:transposase activity"/>
    <property type="evidence" value="ECO:0007669"/>
    <property type="project" value="InterPro"/>
</dbReference>